<organism evidence="1 2">
    <name type="scientific">Exiguobacterium alkaliphilum</name>
    <dbReference type="NCBI Taxonomy" id="1428684"/>
    <lineage>
        <taxon>Bacteria</taxon>
        <taxon>Bacillati</taxon>
        <taxon>Bacillota</taxon>
        <taxon>Bacilli</taxon>
        <taxon>Bacillales</taxon>
        <taxon>Bacillales Family XII. Incertae Sedis</taxon>
        <taxon>Exiguobacterium</taxon>
    </lineage>
</organism>
<dbReference type="RefSeq" id="WP_034818271.1">
    <property type="nucleotide sequence ID" value="NZ_JANIEK010000004.1"/>
</dbReference>
<evidence type="ECO:0000313" key="2">
    <source>
        <dbReference type="Proteomes" id="UP001206821"/>
    </source>
</evidence>
<dbReference type="Proteomes" id="UP001206821">
    <property type="component" value="Unassembled WGS sequence"/>
</dbReference>
<dbReference type="InterPro" id="IPR056510">
    <property type="entry name" value="WapI"/>
</dbReference>
<accession>A0ABT2KV25</accession>
<evidence type="ECO:0000313" key="1">
    <source>
        <dbReference type="EMBL" id="MCT4794271.1"/>
    </source>
</evidence>
<reference evidence="1 2" key="1">
    <citation type="submission" date="2022-07" db="EMBL/GenBank/DDBJ databases">
        <title>Genomic and pangenome structural analysis of the polyextremophile Exiguobacterium.</title>
        <authorList>
            <person name="Shen L."/>
        </authorList>
    </citation>
    <scope>NUCLEOTIDE SEQUENCE [LARGE SCALE GENOMIC DNA]</scope>
    <source>
        <strain evidence="1 2">12_1</strain>
    </source>
</reference>
<dbReference type="EMBL" id="JANIEK010000004">
    <property type="protein sequence ID" value="MCT4794271.1"/>
    <property type="molecule type" value="Genomic_DNA"/>
</dbReference>
<sequence length="136" mass="16083">MAKIHQADVTIELFPRKYSEKGEDVFIASMFTIEVEQRFIFNFYGSLLLESEFQDLLSGMRELLDGTSEKFLLDPIEPYFVLRIERKADDLYKWTVWARTGPKRVDAFFFPREAVERFYGQLEQEMAEILPPPFLP</sequence>
<gene>
    <name evidence="1" type="ORF">NQG31_01885</name>
</gene>
<name>A0ABT2KV25_9BACL</name>
<proteinExistence type="predicted"/>
<comment type="caution">
    <text evidence="1">The sequence shown here is derived from an EMBL/GenBank/DDBJ whole genome shotgun (WGS) entry which is preliminary data.</text>
</comment>
<dbReference type="Pfam" id="PF24716">
    <property type="entry name" value="WapI"/>
    <property type="match status" value="1"/>
</dbReference>
<protein>
    <submittedName>
        <fullName evidence="1">Uncharacterized protein</fullName>
    </submittedName>
</protein>
<keyword evidence="2" id="KW-1185">Reference proteome</keyword>